<evidence type="ECO:0000313" key="3">
    <source>
        <dbReference type="Proteomes" id="UP000289437"/>
    </source>
</evidence>
<feature type="region of interest" description="Disordered" evidence="1">
    <location>
        <begin position="348"/>
        <end position="377"/>
    </location>
</feature>
<gene>
    <name evidence="2" type="ORF">GRAN_3371</name>
</gene>
<organism evidence="2 3">
    <name type="scientific">Granulicella sibirica</name>
    <dbReference type="NCBI Taxonomy" id="2479048"/>
    <lineage>
        <taxon>Bacteria</taxon>
        <taxon>Pseudomonadati</taxon>
        <taxon>Acidobacteriota</taxon>
        <taxon>Terriglobia</taxon>
        <taxon>Terriglobales</taxon>
        <taxon>Acidobacteriaceae</taxon>
        <taxon>Granulicella</taxon>
    </lineage>
</organism>
<keyword evidence="3" id="KW-1185">Reference proteome</keyword>
<reference evidence="2 3" key="1">
    <citation type="submission" date="2018-11" db="EMBL/GenBank/DDBJ databases">
        <authorList>
            <person name="Mardanov A.V."/>
            <person name="Ravin N.V."/>
            <person name="Dedysh S.N."/>
        </authorList>
    </citation>
    <scope>NUCLEOTIDE SEQUENCE [LARGE SCALE GENOMIC DNA]</scope>
    <source>
        <strain evidence="2 3">AF10</strain>
    </source>
</reference>
<evidence type="ECO:0000256" key="1">
    <source>
        <dbReference type="SAM" id="MobiDB-lite"/>
    </source>
</evidence>
<reference evidence="3" key="2">
    <citation type="submission" date="2019-02" db="EMBL/GenBank/DDBJ databases">
        <title>Granulicella sibirica sp. nov., a psychrotolerant acidobacterium isolated from an organic soil layer in forested tundra, West Siberia.</title>
        <authorList>
            <person name="Oshkin I.Y."/>
            <person name="Kulichevskaya I.S."/>
            <person name="Rijpstra W.I.C."/>
            <person name="Sinninghe Damste J.S."/>
            <person name="Rakitin A.L."/>
            <person name="Ravin N.V."/>
            <person name="Dedysh S.N."/>
        </authorList>
    </citation>
    <scope>NUCLEOTIDE SEQUENCE [LARGE SCALE GENOMIC DNA]</scope>
    <source>
        <strain evidence="3">AF10</strain>
    </source>
</reference>
<dbReference type="OrthoDB" id="9796131at2"/>
<dbReference type="EMBL" id="RDSM01000002">
    <property type="protein sequence ID" value="RXH56514.1"/>
    <property type="molecule type" value="Genomic_DNA"/>
</dbReference>
<dbReference type="AlphaFoldDB" id="A0A4V1L5P8"/>
<name>A0A4V1L5P8_9BACT</name>
<proteinExistence type="predicted"/>
<dbReference type="RefSeq" id="WP_128913958.1">
    <property type="nucleotide sequence ID" value="NZ_RDSM01000002.1"/>
</dbReference>
<dbReference type="Proteomes" id="UP000289437">
    <property type="component" value="Unassembled WGS sequence"/>
</dbReference>
<evidence type="ECO:0000313" key="2">
    <source>
        <dbReference type="EMBL" id="RXH56514.1"/>
    </source>
</evidence>
<sequence>MQTLDRMCSDQNRLEDVRKAALLGLDYVELGESQTTLYVYFLGKAPEKIERANVVITGGSRIIGIVVTSLRVVRQKDPTLDDHLELRVDKAGDFSTYTLRCVALDESGMPTETPMQGFDRFYASVSFSFKSDCPTTLDCRTQPCCPAETNDGPEANYLAKDYESFRQLILDRLALIMPEWQETHAADLGVTLVELLAYAGDSLSYFQDAVATEAYLGTARERISVRRHARLVDYRMHEGCNSRAWITIGTSIDQPLDLSAIYFITAYPGSPANSILAPADLVNVPATEYEVFRAITTTETSQITIFASHSKISLYTWGDCRCCLSKGSTSATLVDGWVQPAASNPPAGNIGAATYEHGPDNAKAGDAPPSDTGGPSRVLQLKAGDVLIFEEVLGPHTGNPADADPKHRQAVRLTKVTQSVDKLYSSAGQSDQQPAGQPVLEIEWDSEDALTFPLCLSSRQPAPDCSCMEDVSVARGNVVLVDYGQTVSETIGIVPTASSAPTCSDCCTPASITITAGQFAPTLTREPLTSRQPIEVTCSAAGMVVQDPRTALPCISLSEIPAGPLFTATDAQPLFTFDDFALPFGLAKALKDKTNAAAQSLRGKLSKATQQQIAAWDGSEPLPSTLQIALLGDLTTLTRTWSPAIDLLESGPDDQSFVVETDNDGYGHLRFGDGVLGMSPEAGSEFKASYRIGNGTHSNVGAESIRYIVFEQETLSGVTLTPRNPLAATGGVDPEPIEEVKKFTPYSFGNVLERAITADDYAAIAKDNARRLAIRDTLIPADPSICTSRFRRLQNAKAVLRWTGSWYTATVALDPEEEEGADTSLTEEVKLYLEPFRRMGYDLQVNAAQYVPLKVTICVCVLPNYFRGHVETAVRAALGSSKPCGGSEGLFSPDRLTFGQGIYISQLIAAVQAVPGVLSVKVTELERLSSAEMFSGPAKSEVPANSVFKLGPLEIARLDNDPNTPENGVLVLDMRGGR</sequence>
<protein>
    <recommendedName>
        <fullName evidence="4">Baseplate protein J-like domain-containing protein</fullName>
    </recommendedName>
</protein>
<comment type="caution">
    <text evidence="2">The sequence shown here is derived from an EMBL/GenBank/DDBJ whole genome shotgun (WGS) entry which is preliminary data.</text>
</comment>
<evidence type="ECO:0008006" key="4">
    <source>
        <dbReference type="Google" id="ProtNLM"/>
    </source>
</evidence>
<accession>A0A4V1L5P8</accession>